<dbReference type="PANTHER" id="PTHR21737:SF4">
    <property type="entry name" value="SPLICING FACTOR CACTIN"/>
    <property type="match status" value="1"/>
</dbReference>
<feature type="region of interest" description="Disordered" evidence="3">
    <location>
        <begin position="1"/>
        <end position="108"/>
    </location>
</feature>
<evidence type="ECO:0000256" key="1">
    <source>
        <dbReference type="ARBA" id="ARBA00006895"/>
    </source>
</evidence>
<feature type="domain" description="Splicing factor cactin central" evidence="5">
    <location>
        <begin position="100"/>
        <end position="157"/>
    </location>
</feature>
<dbReference type="Proteomes" id="UP001434883">
    <property type="component" value="Unassembled WGS sequence"/>
</dbReference>
<evidence type="ECO:0000259" key="5">
    <source>
        <dbReference type="Pfam" id="PF10312"/>
    </source>
</evidence>
<dbReference type="PANTHER" id="PTHR21737">
    <property type="entry name" value="POLYGLUTAMINE BINDING PROTEIN 1/MARVEL MEMBRANE-ASSOCIATING DOMAIN CONTAINING 3"/>
    <property type="match status" value="1"/>
</dbReference>
<dbReference type="InterPro" id="IPR019134">
    <property type="entry name" value="Cactin_C"/>
</dbReference>
<accession>A0ABV0QDG4</accession>
<feature type="compositionally biased region" description="Low complexity" evidence="3">
    <location>
        <begin position="47"/>
        <end position="59"/>
    </location>
</feature>
<dbReference type="SMART" id="SM01050">
    <property type="entry name" value="CactinC_cactus"/>
    <property type="match status" value="1"/>
</dbReference>
<reference evidence="6 7" key="1">
    <citation type="submission" date="2021-06" db="EMBL/GenBank/DDBJ databases">
        <authorList>
            <person name="Palmer J.M."/>
        </authorList>
    </citation>
    <scope>NUCLEOTIDE SEQUENCE [LARGE SCALE GENOMIC DNA]</scope>
    <source>
        <strain evidence="6 7">XC_2019</strain>
        <tissue evidence="6">Muscle</tissue>
    </source>
</reference>
<feature type="compositionally biased region" description="Basic and acidic residues" evidence="3">
    <location>
        <begin position="28"/>
        <end position="44"/>
    </location>
</feature>
<organism evidence="6 7">
    <name type="scientific">Xenoophorus captivus</name>
    <dbReference type="NCBI Taxonomy" id="1517983"/>
    <lineage>
        <taxon>Eukaryota</taxon>
        <taxon>Metazoa</taxon>
        <taxon>Chordata</taxon>
        <taxon>Craniata</taxon>
        <taxon>Vertebrata</taxon>
        <taxon>Euteleostomi</taxon>
        <taxon>Actinopterygii</taxon>
        <taxon>Neopterygii</taxon>
        <taxon>Teleostei</taxon>
        <taxon>Neoteleostei</taxon>
        <taxon>Acanthomorphata</taxon>
        <taxon>Ovalentaria</taxon>
        <taxon>Atherinomorphae</taxon>
        <taxon>Cyprinodontiformes</taxon>
        <taxon>Goodeidae</taxon>
        <taxon>Xenoophorus</taxon>
    </lineage>
</organism>
<evidence type="ECO:0000313" key="7">
    <source>
        <dbReference type="Proteomes" id="UP001434883"/>
    </source>
</evidence>
<dbReference type="InterPro" id="IPR018816">
    <property type="entry name" value="Cactin_central"/>
</dbReference>
<proteinExistence type="inferred from homology"/>
<evidence type="ECO:0000256" key="3">
    <source>
        <dbReference type="SAM" id="MobiDB-lite"/>
    </source>
</evidence>
<gene>
    <name evidence="6" type="ORF">XENOCAPTIV_015289</name>
</gene>
<dbReference type="Pfam" id="PF09732">
    <property type="entry name" value="CactinC_cactus"/>
    <property type="match status" value="1"/>
</dbReference>
<comment type="caution">
    <text evidence="6">The sequence shown here is derived from an EMBL/GenBank/DDBJ whole genome shotgun (WGS) entry which is preliminary data.</text>
</comment>
<feature type="domain" description="Splicing factor cactin central" evidence="5">
    <location>
        <begin position="159"/>
        <end position="223"/>
    </location>
</feature>
<protein>
    <recommendedName>
        <fullName evidence="2">Splicing factor Cactin</fullName>
    </recommendedName>
</protein>
<evidence type="ECO:0000313" key="6">
    <source>
        <dbReference type="EMBL" id="MEQ2193824.1"/>
    </source>
</evidence>
<name>A0ABV0QDG4_9TELE</name>
<evidence type="ECO:0000259" key="4">
    <source>
        <dbReference type="Pfam" id="PF09732"/>
    </source>
</evidence>
<dbReference type="Pfam" id="PF10312">
    <property type="entry name" value="Cactin_mid"/>
    <property type="match status" value="2"/>
</dbReference>
<keyword evidence="7" id="KW-1185">Reference proteome</keyword>
<sequence>MGSKSRRRTKSRSRSRDRRNKAKISRSRSPEKRRARTRSPDVRRAARGPARSSSSSGASNHGSPVRRRPQHWNRSGSGSGSEADRRQRKHRRSSRSKDRSSRSKIRIRDGRAKPIDLLAKYISAEDDDLAVEMHEPYTFLNGLTVTDMDDLLEDIKVSGDRREGINTAVSTDVQSVFKGKTYSQLQALHLNIEGKIRVGGSNLDIGYWESLLQQVRVYMARASAEDAFVRRAKEGMGNDEAQFSVEFPVSGKMYLWADKYRPRKPRFFNRVHTGFEWNKYNQTHYDFDNPPPKIVQGYKFNIFYPDLIDKRSTPQYFLEPCPDNKDFGILRFHAGPPYEDIAFKIVNREWEYSHRHGFRCQFANGIFQLWFHFKRYRYRR</sequence>
<dbReference type="EMBL" id="JAHRIN010008719">
    <property type="protein sequence ID" value="MEQ2193824.1"/>
    <property type="molecule type" value="Genomic_DNA"/>
</dbReference>
<evidence type="ECO:0000256" key="2">
    <source>
        <dbReference type="ARBA" id="ARBA00034534"/>
    </source>
</evidence>
<feature type="compositionally biased region" description="Basic and acidic residues" evidence="3">
    <location>
        <begin position="95"/>
        <end position="108"/>
    </location>
</feature>
<feature type="domain" description="Splicing factor Cactin C-terminal" evidence="4">
    <location>
        <begin position="256"/>
        <end position="380"/>
    </location>
</feature>
<feature type="compositionally biased region" description="Basic residues" evidence="3">
    <location>
        <begin position="1"/>
        <end position="27"/>
    </location>
</feature>
<comment type="similarity">
    <text evidence="1">Belongs to the CACTIN family.</text>
</comment>